<protein>
    <recommendedName>
        <fullName evidence="2">Fe2OG dioxygenase domain-containing protein</fullName>
    </recommendedName>
</protein>
<dbReference type="PRINTS" id="PR00682">
    <property type="entry name" value="IPNSYNTHASE"/>
</dbReference>
<dbReference type="AlphaFoldDB" id="A4S6U7"/>
<dbReference type="EMBL" id="CP000593">
    <property type="protein sequence ID" value="ABO99298.1"/>
    <property type="molecule type" value="Genomic_DNA"/>
</dbReference>
<feature type="domain" description="Fe2OG dioxygenase" evidence="2">
    <location>
        <begin position="157"/>
        <end position="263"/>
    </location>
</feature>
<evidence type="ECO:0000313" key="5">
    <source>
        <dbReference type="Proteomes" id="UP000001568"/>
    </source>
</evidence>
<dbReference type="OMA" id="SCCSEDC"/>
<dbReference type="InterPro" id="IPR027443">
    <property type="entry name" value="IPNS-like_sf"/>
</dbReference>
<dbReference type="EMBL" id="CP000601">
    <property type="protein sequence ID" value="ABP01249.1"/>
    <property type="molecule type" value="Genomic_DNA"/>
</dbReference>
<dbReference type="GeneID" id="5006858"/>
<dbReference type="Gene3D" id="2.60.120.330">
    <property type="entry name" value="B-lactam Antibiotic, Isopenicillin N Synthase, Chain"/>
    <property type="match status" value="1"/>
</dbReference>
<dbReference type="OrthoDB" id="288590at2759"/>
<dbReference type="GO" id="GO:0046872">
    <property type="term" value="F:metal ion binding"/>
    <property type="evidence" value="ECO:0007669"/>
    <property type="project" value="UniProtKB-KW"/>
</dbReference>
<evidence type="ECO:0000259" key="2">
    <source>
        <dbReference type="PROSITE" id="PS51471"/>
    </source>
</evidence>
<dbReference type="Gramene" id="ABP01249">
    <property type="protein sequence ID" value="ABP01249"/>
    <property type="gene ID" value="OSTLU_36774"/>
</dbReference>
<dbReference type="KEGG" id="olu:OSTLU_51291"/>
<dbReference type="eggNOG" id="KOG0143">
    <property type="taxonomic scope" value="Eukaryota"/>
</dbReference>
<dbReference type="Proteomes" id="UP000001568">
    <property type="component" value="Chromosome 21"/>
</dbReference>
<dbReference type="PANTHER" id="PTHR47990">
    <property type="entry name" value="2-OXOGLUTARATE (2OG) AND FE(II)-DEPENDENT OXYGENASE SUPERFAMILY PROTEIN-RELATED"/>
    <property type="match status" value="1"/>
</dbReference>
<dbReference type="PROSITE" id="PS51471">
    <property type="entry name" value="FE2OG_OXY"/>
    <property type="match status" value="1"/>
</dbReference>
<proteinExistence type="inferred from homology"/>
<reference evidence="3 5" key="1">
    <citation type="journal article" date="2007" name="Proc. Natl. Acad. Sci. U.S.A.">
        <title>The tiny eukaryote Ostreococcus provides genomic insights into the paradox of plankton speciation.</title>
        <authorList>
            <person name="Palenik B."/>
            <person name="Grimwood J."/>
            <person name="Aerts A."/>
            <person name="Rouze P."/>
            <person name="Salamov A."/>
            <person name="Putnam N."/>
            <person name="Dupont C."/>
            <person name="Jorgensen R."/>
            <person name="Derelle E."/>
            <person name="Rombauts S."/>
            <person name="Zhou K."/>
            <person name="Otillar R."/>
            <person name="Merchant S.S."/>
            <person name="Podell S."/>
            <person name="Gaasterland T."/>
            <person name="Napoli C."/>
            <person name="Gendler K."/>
            <person name="Manuell A."/>
            <person name="Tai V."/>
            <person name="Vallon O."/>
            <person name="Piganeau G."/>
            <person name="Jancek S."/>
            <person name="Heijde M."/>
            <person name="Jabbari K."/>
            <person name="Bowler C."/>
            <person name="Lohr M."/>
            <person name="Robbens S."/>
            <person name="Werner G."/>
            <person name="Dubchak I."/>
            <person name="Pazour G.J."/>
            <person name="Ren Q."/>
            <person name="Paulsen I."/>
            <person name="Delwiche C."/>
            <person name="Schmutz J."/>
            <person name="Rokhsar D."/>
            <person name="Van de Peer Y."/>
            <person name="Moreau H."/>
            <person name="Grigoriev I.V."/>
        </authorList>
    </citation>
    <scope>NUCLEOTIDE SEQUENCE [LARGE SCALE GENOMIC DNA]</scope>
    <source>
        <strain evidence="3 5">CCE9901</strain>
    </source>
</reference>
<evidence type="ECO:0000313" key="4">
    <source>
        <dbReference type="EMBL" id="ABP01249.1"/>
    </source>
</evidence>
<dbReference type="Proteomes" id="UP000001568">
    <property type="component" value="Chromosome 13"/>
</dbReference>
<keyword evidence="5" id="KW-1185">Reference proteome</keyword>
<organism evidence="3 5">
    <name type="scientific">Ostreococcus lucimarinus (strain CCE9901)</name>
    <dbReference type="NCBI Taxonomy" id="436017"/>
    <lineage>
        <taxon>Eukaryota</taxon>
        <taxon>Viridiplantae</taxon>
        <taxon>Chlorophyta</taxon>
        <taxon>Mamiellophyceae</taxon>
        <taxon>Mamiellales</taxon>
        <taxon>Bathycoccaceae</taxon>
        <taxon>Ostreococcus</taxon>
    </lineage>
</organism>
<dbReference type="Pfam" id="PF03171">
    <property type="entry name" value="2OG-FeII_Oxy"/>
    <property type="match status" value="1"/>
</dbReference>
<name>A4S6U7_OSTLU</name>
<keyword evidence="1" id="KW-0560">Oxidoreductase</keyword>
<dbReference type="InterPro" id="IPR026992">
    <property type="entry name" value="DIOX_N"/>
</dbReference>
<evidence type="ECO:0000313" key="3">
    <source>
        <dbReference type="EMBL" id="ABO99298.1"/>
    </source>
</evidence>
<dbReference type="InterPro" id="IPR044861">
    <property type="entry name" value="IPNS-like_FE2OG_OXY"/>
</dbReference>
<dbReference type="Gramene" id="ABO99298">
    <property type="protein sequence ID" value="ABO99298"/>
    <property type="gene ID" value="OSTLU_51291"/>
</dbReference>
<comment type="similarity">
    <text evidence="1">Belongs to the iron/ascorbate-dependent oxidoreductase family.</text>
</comment>
<dbReference type="KEGG" id="olu:OSTLU_36774"/>
<dbReference type="HOGENOM" id="CLU_010119_6_3_1"/>
<dbReference type="Pfam" id="PF14226">
    <property type="entry name" value="DIOX_N"/>
    <property type="match status" value="1"/>
</dbReference>
<dbReference type="RefSeq" id="XP_001422890.1">
    <property type="nucleotide sequence ID" value="XM_001422853.1"/>
</dbReference>
<dbReference type="RefSeq" id="XP_001421005.1">
    <property type="nucleotide sequence ID" value="XM_001420968.1"/>
</dbReference>
<accession>A4S6U7</accession>
<dbReference type="SUPFAM" id="SSF51197">
    <property type="entry name" value="Clavaminate synthase-like"/>
    <property type="match status" value="1"/>
</dbReference>
<gene>
    <name evidence="4" type="ORF">OSTLU_36774</name>
    <name evidence="3" type="ORF">OSTLU_51291</name>
</gene>
<dbReference type="GeneID" id="5005012"/>
<keyword evidence="1" id="KW-0479">Metal-binding</keyword>
<sequence length="300" mass="33304">MTRIPTINLARDGSARGLTDAFASDDFARRGFAFVAHEGALPEPEIVRKCFAESRTFFDSSDETRKRALTGDAPGIGYTAFASEKLDPSSSSVGDSKEGFYVVRERAKNRWPSAAFEDAATTYYESMYALGKRLLPALARACGVNDAYFDAHWSASSHNCVLRFLKYSASRSDEGEGQFACGAHTDYGALTILAVENDGSTGLEIYDRETETWVPVTPPPDHFVLNVGDLLERWSNGRFASTRHRVMTTGERERFSIPFFFEPSYDAVIEPVCVGDGEAAKYAPIRFGDYLQEKYAQTYE</sequence>
<dbReference type="InterPro" id="IPR050231">
    <property type="entry name" value="Iron_ascorbate_oxido_reductase"/>
</dbReference>
<evidence type="ECO:0000256" key="1">
    <source>
        <dbReference type="RuleBase" id="RU003682"/>
    </source>
</evidence>
<keyword evidence="1" id="KW-0408">Iron</keyword>
<dbReference type="GO" id="GO:0016491">
    <property type="term" value="F:oxidoreductase activity"/>
    <property type="evidence" value="ECO:0007669"/>
    <property type="project" value="UniProtKB-KW"/>
</dbReference>
<dbReference type="InterPro" id="IPR005123">
    <property type="entry name" value="Oxoglu/Fe-dep_dioxygenase_dom"/>
</dbReference>